<dbReference type="PROSITE" id="PS51257">
    <property type="entry name" value="PROKAR_LIPOPROTEIN"/>
    <property type="match status" value="1"/>
</dbReference>
<feature type="transmembrane region" description="Helical" evidence="1">
    <location>
        <begin position="6"/>
        <end position="33"/>
    </location>
</feature>
<dbReference type="Proteomes" id="UP000199561">
    <property type="component" value="Unassembled WGS sequence"/>
</dbReference>
<dbReference type="RefSeq" id="WP_090666708.1">
    <property type="nucleotide sequence ID" value="NZ_CAJNAP010000007.1"/>
</dbReference>
<evidence type="ECO:0000313" key="3">
    <source>
        <dbReference type="EMBL" id="SFM05957.1"/>
    </source>
</evidence>
<dbReference type="EMBL" id="FOUF01000005">
    <property type="protein sequence ID" value="SFM05957.1"/>
    <property type="molecule type" value="Genomic_DNA"/>
</dbReference>
<dbReference type="Proteomes" id="UP000601736">
    <property type="component" value="Unassembled WGS sequence"/>
</dbReference>
<proteinExistence type="predicted"/>
<keyword evidence="4" id="KW-1185">Reference proteome</keyword>
<evidence type="ECO:0000313" key="4">
    <source>
        <dbReference type="Proteomes" id="UP000199561"/>
    </source>
</evidence>
<reference evidence="3 4" key="1">
    <citation type="submission" date="2016-10" db="EMBL/GenBank/DDBJ databases">
        <authorList>
            <person name="de Groot N.N."/>
        </authorList>
    </citation>
    <scope>NUCLEOTIDE SEQUENCE [LARGE SCALE GENOMIC DNA]</scope>
    <source>
        <strain evidence="3 4">Nm146</strain>
    </source>
</reference>
<dbReference type="AlphaFoldDB" id="A0A1I4MS92"/>
<sequence length="59" mass="6343">MNAKRILNILVALIMLPLLSGCWTLVVGGAGAYGGYKMKEKGYTLQNPITKEGSKKSSK</sequence>
<name>A0A1I4MS92_9PROT</name>
<organism evidence="3 4">
    <name type="scientific">Nitrosomonas nitrosa</name>
    <dbReference type="NCBI Taxonomy" id="52442"/>
    <lineage>
        <taxon>Bacteria</taxon>
        <taxon>Pseudomonadati</taxon>
        <taxon>Pseudomonadota</taxon>
        <taxon>Betaproteobacteria</taxon>
        <taxon>Nitrosomonadales</taxon>
        <taxon>Nitrosomonadaceae</taxon>
        <taxon>Nitrosomonas</taxon>
    </lineage>
</organism>
<keyword evidence="1" id="KW-0812">Transmembrane</keyword>
<keyword evidence="1" id="KW-1133">Transmembrane helix</keyword>
<keyword evidence="1" id="KW-0472">Membrane</keyword>
<evidence type="ECO:0000313" key="2">
    <source>
        <dbReference type="EMBL" id="CAE6497190.1"/>
    </source>
</evidence>
<dbReference type="EMBL" id="CAJNAP010000007">
    <property type="protein sequence ID" value="CAE6497190.1"/>
    <property type="molecule type" value="Genomic_DNA"/>
</dbReference>
<gene>
    <name evidence="2" type="ORF">NMYAN_150065</name>
    <name evidence="3" type="ORF">SAMN05421880_10565</name>
</gene>
<protein>
    <recommendedName>
        <fullName evidence="5">Lipoprotein</fullName>
    </recommendedName>
</protein>
<evidence type="ECO:0008006" key="5">
    <source>
        <dbReference type="Google" id="ProtNLM"/>
    </source>
</evidence>
<evidence type="ECO:0000256" key="1">
    <source>
        <dbReference type="SAM" id="Phobius"/>
    </source>
</evidence>
<accession>A0A1I4MS92</accession>
<reference evidence="2" key="2">
    <citation type="submission" date="2021-02" db="EMBL/GenBank/DDBJ databases">
        <authorList>
            <person name="Han P."/>
        </authorList>
    </citation>
    <scope>NUCLEOTIDE SEQUENCE</scope>
    <source>
        <strain evidence="2">Nitrosomonas nitrosa 18-3D</strain>
    </source>
</reference>